<dbReference type="Proteomes" id="UP001600650">
    <property type="component" value="Unassembled WGS sequence"/>
</dbReference>
<evidence type="ECO:0000256" key="1">
    <source>
        <dbReference type="SAM" id="MobiDB-lite"/>
    </source>
</evidence>
<protein>
    <submittedName>
        <fullName evidence="2">Uncharacterized protein</fullName>
    </submittedName>
</protein>
<evidence type="ECO:0000313" key="2">
    <source>
        <dbReference type="EMBL" id="MFE7963469.1"/>
    </source>
</evidence>
<feature type="region of interest" description="Disordered" evidence="1">
    <location>
        <begin position="38"/>
        <end position="57"/>
    </location>
</feature>
<proteinExistence type="predicted"/>
<dbReference type="RefSeq" id="WP_381726269.1">
    <property type="nucleotide sequence ID" value="NZ_JBHVBU010000021.1"/>
</dbReference>
<name>A0ABW6JEU8_STRCE</name>
<evidence type="ECO:0000313" key="3">
    <source>
        <dbReference type="Proteomes" id="UP001600650"/>
    </source>
</evidence>
<organism evidence="2 3">
    <name type="scientific">Streptomyces cellulosae</name>
    <dbReference type="NCBI Taxonomy" id="1968"/>
    <lineage>
        <taxon>Bacteria</taxon>
        <taxon>Bacillati</taxon>
        <taxon>Actinomycetota</taxon>
        <taxon>Actinomycetes</taxon>
        <taxon>Kitasatosporales</taxon>
        <taxon>Streptomycetaceae</taxon>
        <taxon>Streptomyces</taxon>
    </lineage>
</organism>
<keyword evidence="3" id="KW-1185">Reference proteome</keyword>
<dbReference type="EMBL" id="JBHVBU010000021">
    <property type="protein sequence ID" value="MFE7963469.1"/>
    <property type="molecule type" value="Genomic_DNA"/>
</dbReference>
<gene>
    <name evidence="2" type="ORF">ACFU0X_10505</name>
</gene>
<reference evidence="2 3" key="1">
    <citation type="submission" date="2024-09" db="EMBL/GenBank/DDBJ databases">
        <title>The Natural Products Discovery Center: Release of the First 8490 Sequenced Strains for Exploring Actinobacteria Biosynthetic Diversity.</title>
        <authorList>
            <person name="Kalkreuter E."/>
            <person name="Kautsar S.A."/>
            <person name="Yang D."/>
            <person name="Bader C.D."/>
            <person name="Teijaro C.N."/>
            <person name="Fluegel L."/>
            <person name="Davis C.M."/>
            <person name="Simpson J.R."/>
            <person name="Lauterbach L."/>
            <person name="Steele A.D."/>
            <person name="Gui C."/>
            <person name="Meng S."/>
            <person name="Li G."/>
            <person name="Viehrig K."/>
            <person name="Ye F."/>
            <person name="Su P."/>
            <person name="Kiefer A.F."/>
            <person name="Nichols A."/>
            <person name="Cepeda A.J."/>
            <person name="Yan W."/>
            <person name="Fan B."/>
            <person name="Jiang Y."/>
            <person name="Adhikari A."/>
            <person name="Zheng C.-J."/>
            <person name="Schuster L."/>
            <person name="Cowan T.M."/>
            <person name="Smanski M.J."/>
            <person name="Chevrette M.G."/>
            <person name="De Carvalho L.P.S."/>
            <person name="Shen B."/>
        </authorList>
    </citation>
    <scope>NUCLEOTIDE SEQUENCE [LARGE SCALE GENOMIC DNA]</scope>
    <source>
        <strain evidence="2 3">NPDC057399</strain>
    </source>
</reference>
<accession>A0ABW6JEU8</accession>
<sequence length="212" mass="23508">MRASDLNTRDVLAYLPSRYSAPLPVRLLATDMWTTRREAPAPGQVPQRRFVPSPNDTTPYQRTLWSTTGDVGYLGAVCDGSAFALRKVELLADALRDLEIPAGIDPDYVAKLEAELPHGLGLVILSNRNLPGLWTDVYGRWKAEQDRELAEARASKAAQDAWHARVGQVRDRIAAQGLERHQVQPGSVRKQEVTVPIDLLESLLTRLEPAPL</sequence>
<comment type="caution">
    <text evidence="2">The sequence shown here is derived from an EMBL/GenBank/DDBJ whole genome shotgun (WGS) entry which is preliminary data.</text>
</comment>